<proteinExistence type="predicted"/>
<dbReference type="RefSeq" id="WP_195811636.1">
    <property type="nucleotide sequence ID" value="NZ_CP064795.1"/>
</dbReference>
<dbReference type="Pfam" id="PF18906">
    <property type="entry name" value="Phage_tube_2"/>
    <property type="match status" value="1"/>
</dbReference>
<dbReference type="EMBL" id="CP064795">
    <property type="protein sequence ID" value="QPG06560.1"/>
    <property type="molecule type" value="Genomic_DNA"/>
</dbReference>
<dbReference type="Proteomes" id="UP000595095">
    <property type="component" value="Chromosome"/>
</dbReference>
<organism evidence="1 2">
    <name type="scientific">Salinimonas marina</name>
    <dbReference type="NCBI Taxonomy" id="2785918"/>
    <lineage>
        <taxon>Bacteria</taxon>
        <taxon>Pseudomonadati</taxon>
        <taxon>Pseudomonadota</taxon>
        <taxon>Gammaproteobacteria</taxon>
        <taxon>Alteromonadales</taxon>
        <taxon>Alteromonadaceae</taxon>
        <taxon>Alteromonas/Salinimonas group</taxon>
        <taxon>Salinimonas</taxon>
    </lineage>
</organism>
<keyword evidence="2" id="KW-1185">Reference proteome</keyword>
<accession>A0A7S9HDU2</accession>
<reference evidence="1 2" key="1">
    <citation type="submission" date="2020-11" db="EMBL/GenBank/DDBJ databases">
        <title>Complete genome sequence for Salinimonas sp. strain G2-b.</title>
        <authorList>
            <person name="Park S.-J."/>
        </authorList>
    </citation>
    <scope>NUCLEOTIDE SEQUENCE [LARGE SCALE GENOMIC DNA]</scope>
    <source>
        <strain evidence="1 2">G2-b</strain>
    </source>
</reference>
<dbReference type="KEGG" id="smaa:IT774_05145"/>
<dbReference type="InterPro" id="IPR044000">
    <property type="entry name" value="Phage_tube_2"/>
</dbReference>
<name>A0A7S9HDU2_9ALTE</name>
<sequence length="306" mass="33031">MSRLTRKKLLAAAINTGAYGVDAIAAGTALYMRTKGLTITPIEGEDLDRELDTPDLGNSKRLLVGNRVKVTASVEWTAAGIAANKPAYDPVLVAGGWNATASAGGAIYSKITDNSEKDVTFYVYKDGALHKITGARATTSFKAEVNQIPTIETEITGLYGGIVSSAMPSSPDFSGFQEPLKVGSTYTTFKIGNTEYKMLSLEMSDNVAVSYDENTKEERVYITDFTPEGKVVIEAPSLGELDPFTQALNHTDLAITLTHGTTAGKILELKLPKIQLKRPAYDSKDGRDTYSLEFWVIGSDYTMATK</sequence>
<evidence type="ECO:0000313" key="1">
    <source>
        <dbReference type="EMBL" id="QPG06560.1"/>
    </source>
</evidence>
<dbReference type="AlphaFoldDB" id="A0A7S9HDU2"/>
<evidence type="ECO:0000313" key="2">
    <source>
        <dbReference type="Proteomes" id="UP000595095"/>
    </source>
</evidence>
<protein>
    <submittedName>
        <fullName evidence="1">Uncharacterized protein</fullName>
    </submittedName>
</protein>
<gene>
    <name evidence="1" type="ORF">IT774_05145</name>
</gene>